<evidence type="ECO:0000313" key="2">
    <source>
        <dbReference type="EMBL" id="MCU4751643.1"/>
    </source>
</evidence>
<dbReference type="Pfam" id="PF23993">
    <property type="entry name" value="DUF7311"/>
    <property type="match status" value="1"/>
</dbReference>
<sequence>MIRYVLAAILAVLLLAMSVPAVDYAAGQNTDRHATNAITDINDAAVSLLDHEEMPPPGHPSPQRVVTITLPDDSLTSHSLNAFEIERVSEESSVARYQYGGRAVRTAFVDAPIVESDAHANRTVVLEGTGEQTLALTLEMDENDEDLIVVSRV</sequence>
<keyword evidence="3" id="KW-1185">Reference proteome</keyword>
<feature type="domain" description="DUF7311" evidence="1">
    <location>
        <begin position="1"/>
        <end position="150"/>
    </location>
</feature>
<gene>
    <name evidence="2" type="ORF">OB919_06565</name>
</gene>
<comment type="caution">
    <text evidence="2">The sequence shown here is derived from an EMBL/GenBank/DDBJ whole genome shotgun (WGS) entry which is preliminary data.</text>
</comment>
<protein>
    <recommendedName>
        <fullName evidence="1">DUF7311 domain-containing protein</fullName>
    </recommendedName>
</protein>
<name>A0AAP2Z7G2_9EURY</name>
<reference evidence="2 3" key="1">
    <citation type="submission" date="2022-09" db="EMBL/GenBank/DDBJ databases">
        <title>Enrichment on poylsaccharides allowed isolation of novel metabolic and taxonomic groups of Haloarchaea.</title>
        <authorList>
            <person name="Sorokin D.Y."/>
            <person name="Elcheninov A.G."/>
            <person name="Khizhniak T.V."/>
            <person name="Kolganova T.V."/>
            <person name="Kublanov I.V."/>
        </authorList>
    </citation>
    <scope>NUCLEOTIDE SEQUENCE [LARGE SCALE GENOMIC DNA]</scope>
    <source>
        <strain evidence="2 3">AArc-curdl1</strain>
    </source>
</reference>
<dbReference type="RefSeq" id="WP_342807635.1">
    <property type="nucleotide sequence ID" value="NZ_JAOPJZ010000003.1"/>
</dbReference>
<accession>A0AAP2Z7G2</accession>
<organism evidence="2 3">
    <name type="scientific">Natronosalvus hydrolyticus</name>
    <dbReference type="NCBI Taxonomy" id="2979988"/>
    <lineage>
        <taxon>Archaea</taxon>
        <taxon>Methanobacteriati</taxon>
        <taxon>Methanobacteriota</taxon>
        <taxon>Stenosarchaea group</taxon>
        <taxon>Halobacteria</taxon>
        <taxon>Halobacteriales</taxon>
        <taxon>Natrialbaceae</taxon>
        <taxon>Natronosalvus</taxon>
    </lineage>
</organism>
<evidence type="ECO:0000313" key="3">
    <source>
        <dbReference type="Proteomes" id="UP001321047"/>
    </source>
</evidence>
<evidence type="ECO:0000259" key="1">
    <source>
        <dbReference type="Pfam" id="PF23993"/>
    </source>
</evidence>
<dbReference type="Proteomes" id="UP001321047">
    <property type="component" value="Unassembled WGS sequence"/>
</dbReference>
<dbReference type="InterPro" id="IPR055735">
    <property type="entry name" value="DUF7311"/>
</dbReference>
<dbReference type="AlphaFoldDB" id="A0AAP2Z7G2"/>
<dbReference type="EMBL" id="JAOPJZ010000003">
    <property type="protein sequence ID" value="MCU4751643.1"/>
    <property type="molecule type" value="Genomic_DNA"/>
</dbReference>
<proteinExistence type="predicted"/>